<gene>
    <name evidence="4" type="ORF">IAB14_04325</name>
</gene>
<dbReference type="GO" id="GO:0005840">
    <property type="term" value="C:ribosome"/>
    <property type="evidence" value="ECO:0007669"/>
    <property type="project" value="InterPro"/>
</dbReference>
<comment type="caution">
    <text evidence="4">The sequence shown here is derived from an EMBL/GenBank/DDBJ whole genome shotgun (WGS) entry which is preliminary data.</text>
</comment>
<dbReference type="Proteomes" id="UP000886891">
    <property type="component" value="Unassembled WGS sequence"/>
</dbReference>
<sequence>MKRNVLFGLVIVLALVAAGLYVGSAVPFVASADDPGVDPGGIVGSGTQSDPYLIATVDDYLRLRDAYEEDEGAYVEYRLTADLDFGGQTVEPWRNSKGLFFGKFDGNHHRIFNATVRSSSGGATGLFGKLSNASVTDLGVYDVVVDGTGSSAVGGIVGVAENTSVTGSYVGGIAGVAENTSVTGSYFNGSIRVDASSGATSVGGLIGSLKKGSVSRSFASADITVVSGADSVTAGGLIGVADGTADSGADDLSVVESYAAVRTIGGTPALSGGLIGAKTGQDKLTLSYAYFNSDFVSTALGNPEDTTVIANNVVGYSAAEWATVSVTTVFPLSTEIFWASAKSRSGDAAAVFYPELAGFRQRSPYFSKYAASTRFYGFLPESGSAEWGTQDNPYLIETPAQFLYLSTAVNTYRMTGAVTYSGKFFSLASDLDMSDVSGFQPIGSGGSQVFRGNFDGDDHTISGLVVDRSRDVVADLSEGYNTGVFGLTEGAVIQNVNFGNLTVKGTETVGAVVGKATGGKIAGITVDGVVEGIRFVGGIAGSLANVTCSDLLSTVRLEGTSGLSGIAAQTSASSAANCWFVTDQGSADAVGAVTFGSMMVEGQNGEVVATRTGSTVQFAASAESGVWRPQFRTASEDVLEDSAYYTATPDSYYRGTVYARFVKSLSLADVVNGSIGFVGSAATERWFYEGQAVRLALKAEDGYYLKEAVVYNTVNNPMTASFEYEFSSSDRSNIAVVAMPGADADRFGAEFVAVNAPAIDTREYDGTPTTYSFELPDVGFATEIIYSSNNPTAAGTYSLTVWVADENGVRRGSQSLSFTIAKRRLTVIRSLLPNEKPYDGKLTYEPITVPVGTEAFAGIVPSDLALLGVTATVYYNKAEPSSAPLDAVASVALEFSSASSAARNYTLYDTTEEGRVYLVKDDPQSDTALEETGYISVAATITKRQITLEILPEHLNVSYIAAPVSIQQYSWQNVVAGKTPNVRFNFFRQTESGWEAVEYAINVGVYRLEVMPLDTTDIYYDIALPEEGYYLTISPISVEIRFKQYTNLVYDGAGQAILAYYNDGRSDIYLSPDRIEYSVLENGVLDENGLPVDAGRYRAVASVDGNYQGEGTIEFSVAKAEQGDLALALADPAVELRYGMAPQQLVLTAPGSGDGQVTYYVGEGFASVDGDIATFTGGGIVVLYAVRAESKNYLEKRSADLILDVQKVNLTIKGISISAEYGSLPVIAYTFEGLVEGDLDKTVPDGFVAPSIYVENKDGSFTLYDPENSWFPVGSYLVRPEGESSANGYHVRIDYADPSAFDMNVLPKKLTVVAKNLTSVYGEAQIPSEILIYDGHFDGVPDPGALTERFVAVADPSMVGEGLLYVTAICDFGVNAGQYNIILSGYDDAVNSNFDLVAMNGVYTVTPKEVTVTLLAATKEYGQQDPVPRLTLTGLVPGDTLDDVLESAYVLRDDGSIEYPAMRRQEGENVGTYAYSSVGIVCSDCNYTIGRYFLASLQILPAAPRFGTQYELKIEYGNPLSAIEPACRVLDGVAGTFRWADPDLLPDFSKEPVLYFDAVFTPDSANYREVTVALAVEGEPRRIDVEFVGNPVITYNGREQSPLTVRIENLLEGDSVDTIGRLEYDRPVKDAGRYQARYIVTNGNYVDPDGAEITVVVQKAVLTIYLPDIEIGETETPKKDFVYEGFLGDDSAADLDELPDVIFPTKVGYYKITPFGASAENYTIEYKESVFSILKTLLQDPTLGFVMKGDYDNRTVISVVQVSERASQKTYDAYNDAIKSMNDASLTLKKALDVYSVTVSIEGEIMPELGTGRVSIVLTEELSAERNLVIVYKNMDGKYVVAQNVKRDGVNVSFDAENMVSFALVGTPDNLWIYIVAGVGGGVALILIIAIVVIVLRKKKKKNVALGQAKSPNPSRVKKSVGKTSKSR</sequence>
<dbReference type="Pfam" id="PF18676">
    <property type="entry name" value="MBG_2"/>
    <property type="match status" value="1"/>
</dbReference>
<keyword evidence="2" id="KW-1133">Transmembrane helix</keyword>
<keyword evidence="2" id="KW-0812">Transmembrane</keyword>
<dbReference type="Gene3D" id="2.160.20.110">
    <property type="match status" value="2"/>
</dbReference>
<dbReference type="EMBL" id="DVOH01000031">
    <property type="protein sequence ID" value="HIV00325.1"/>
    <property type="molecule type" value="Genomic_DNA"/>
</dbReference>
<reference evidence="4" key="1">
    <citation type="submission" date="2020-10" db="EMBL/GenBank/DDBJ databases">
        <authorList>
            <person name="Gilroy R."/>
        </authorList>
    </citation>
    <scope>NUCLEOTIDE SEQUENCE</scope>
    <source>
        <strain evidence="4">23406</strain>
    </source>
</reference>
<feature type="domain" description="MBG" evidence="3">
    <location>
        <begin position="1410"/>
        <end position="1489"/>
    </location>
</feature>
<name>A0A9D1SXH3_9FIRM</name>
<dbReference type="InterPro" id="IPR041286">
    <property type="entry name" value="MBG_2"/>
</dbReference>
<evidence type="ECO:0000259" key="3">
    <source>
        <dbReference type="Pfam" id="PF18676"/>
    </source>
</evidence>
<keyword evidence="2" id="KW-0472">Membrane</keyword>
<evidence type="ECO:0000256" key="2">
    <source>
        <dbReference type="SAM" id="Phobius"/>
    </source>
</evidence>
<evidence type="ECO:0000313" key="5">
    <source>
        <dbReference type="Proteomes" id="UP000886891"/>
    </source>
</evidence>
<protein>
    <recommendedName>
        <fullName evidence="3">MBG domain-containing protein</fullName>
    </recommendedName>
</protein>
<feature type="region of interest" description="Disordered" evidence="1">
    <location>
        <begin position="1905"/>
        <end position="1928"/>
    </location>
</feature>
<feature type="transmembrane region" description="Helical" evidence="2">
    <location>
        <begin position="1871"/>
        <end position="1896"/>
    </location>
</feature>
<dbReference type="GO" id="GO:0006412">
    <property type="term" value="P:translation"/>
    <property type="evidence" value="ECO:0007669"/>
    <property type="project" value="InterPro"/>
</dbReference>
<organism evidence="4 5">
    <name type="scientific">Candidatus Stercoripulliclostridium merdipullorum</name>
    <dbReference type="NCBI Taxonomy" id="2840952"/>
    <lineage>
        <taxon>Bacteria</taxon>
        <taxon>Bacillati</taxon>
        <taxon>Bacillota</taxon>
        <taxon>Clostridia</taxon>
        <taxon>Eubacteriales</taxon>
        <taxon>Candidatus Stercoripulliclostridium</taxon>
    </lineage>
</organism>
<evidence type="ECO:0000256" key="1">
    <source>
        <dbReference type="SAM" id="MobiDB-lite"/>
    </source>
</evidence>
<dbReference type="PROSITE" id="PS00962">
    <property type="entry name" value="RIBOSOMAL_S2_1"/>
    <property type="match status" value="1"/>
</dbReference>
<proteinExistence type="predicted"/>
<evidence type="ECO:0000313" key="4">
    <source>
        <dbReference type="EMBL" id="HIV00325.1"/>
    </source>
</evidence>
<dbReference type="InterPro" id="IPR018130">
    <property type="entry name" value="Ribosomal_uS2_CS"/>
</dbReference>
<feature type="compositionally biased region" description="Basic residues" evidence="1">
    <location>
        <begin position="1916"/>
        <end position="1928"/>
    </location>
</feature>
<dbReference type="GO" id="GO:0003735">
    <property type="term" value="F:structural constituent of ribosome"/>
    <property type="evidence" value="ECO:0007669"/>
    <property type="project" value="InterPro"/>
</dbReference>
<reference evidence="4" key="2">
    <citation type="journal article" date="2021" name="PeerJ">
        <title>Extensive microbial diversity within the chicken gut microbiome revealed by metagenomics and culture.</title>
        <authorList>
            <person name="Gilroy R."/>
            <person name="Ravi A."/>
            <person name="Getino M."/>
            <person name="Pursley I."/>
            <person name="Horton D.L."/>
            <person name="Alikhan N.F."/>
            <person name="Baker D."/>
            <person name="Gharbi K."/>
            <person name="Hall N."/>
            <person name="Watson M."/>
            <person name="Adriaenssens E.M."/>
            <person name="Foster-Nyarko E."/>
            <person name="Jarju S."/>
            <person name="Secka A."/>
            <person name="Antonio M."/>
            <person name="Oren A."/>
            <person name="Chaudhuri R.R."/>
            <person name="La Ragione R."/>
            <person name="Hildebrand F."/>
            <person name="Pallen M.J."/>
        </authorList>
    </citation>
    <scope>NUCLEOTIDE SEQUENCE</scope>
    <source>
        <strain evidence="4">23406</strain>
    </source>
</reference>
<accession>A0A9D1SXH3</accession>